<evidence type="ECO:0000259" key="2">
    <source>
        <dbReference type="PROSITE" id="PS50222"/>
    </source>
</evidence>
<feature type="domain" description="EF-hand" evidence="2">
    <location>
        <begin position="95"/>
        <end position="130"/>
    </location>
</feature>
<feature type="region of interest" description="Disordered" evidence="1">
    <location>
        <begin position="39"/>
        <end position="105"/>
    </location>
</feature>
<feature type="domain" description="EF-hand" evidence="2">
    <location>
        <begin position="58"/>
        <end position="93"/>
    </location>
</feature>
<feature type="domain" description="EF-hand" evidence="2">
    <location>
        <begin position="21"/>
        <end position="56"/>
    </location>
</feature>
<gene>
    <name evidence="3" type="ORF">SAMN04488029_0774</name>
</gene>
<organism evidence="3 4">
    <name type="scientific">Reichenbachiella faecimaris</name>
    <dbReference type="NCBI Taxonomy" id="692418"/>
    <lineage>
        <taxon>Bacteria</taxon>
        <taxon>Pseudomonadati</taxon>
        <taxon>Bacteroidota</taxon>
        <taxon>Cytophagia</taxon>
        <taxon>Cytophagales</taxon>
        <taxon>Reichenbachiellaceae</taxon>
        <taxon>Reichenbachiella</taxon>
    </lineage>
</organism>
<proteinExistence type="predicted"/>
<dbReference type="Proteomes" id="UP000192472">
    <property type="component" value="Unassembled WGS sequence"/>
</dbReference>
<evidence type="ECO:0000313" key="4">
    <source>
        <dbReference type="Proteomes" id="UP000192472"/>
    </source>
</evidence>
<dbReference type="CDD" id="cd00051">
    <property type="entry name" value="EFh"/>
    <property type="match status" value="2"/>
</dbReference>
<dbReference type="SMART" id="SM00054">
    <property type="entry name" value="EFh"/>
    <property type="match status" value="3"/>
</dbReference>
<dbReference type="InterPro" id="IPR002048">
    <property type="entry name" value="EF_hand_dom"/>
</dbReference>
<dbReference type="Pfam" id="PF13499">
    <property type="entry name" value="EF-hand_7"/>
    <property type="match status" value="1"/>
</dbReference>
<feature type="compositionally biased region" description="Basic and acidic residues" evidence="1">
    <location>
        <begin position="39"/>
        <end position="94"/>
    </location>
</feature>
<name>A0A1W2G6X8_REIFA</name>
<dbReference type="Gene3D" id="1.10.238.10">
    <property type="entry name" value="EF-hand"/>
    <property type="match status" value="2"/>
</dbReference>
<dbReference type="STRING" id="692418.SAMN04488029_0774"/>
<dbReference type="PROSITE" id="PS00018">
    <property type="entry name" value="EF_HAND_1"/>
    <property type="match status" value="3"/>
</dbReference>
<dbReference type="EMBL" id="FWYF01000001">
    <property type="protein sequence ID" value="SMD32429.1"/>
    <property type="molecule type" value="Genomic_DNA"/>
</dbReference>
<protein>
    <submittedName>
        <fullName evidence="3">EF hand</fullName>
    </submittedName>
</protein>
<dbReference type="InterPro" id="IPR011992">
    <property type="entry name" value="EF-hand-dom_pair"/>
</dbReference>
<dbReference type="AlphaFoldDB" id="A0A1W2G6X8"/>
<dbReference type="GO" id="GO:0005509">
    <property type="term" value="F:calcium ion binding"/>
    <property type="evidence" value="ECO:0007669"/>
    <property type="project" value="InterPro"/>
</dbReference>
<dbReference type="SUPFAM" id="SSF47473">
    <property type="entry name" value="EF-hand"/>
    <property type="match status" value="1"/>
</dbReference>
<dbReference type="InterPro" id="IPR018247">
    <property type="entry name" value="EF_Hand_1_Ca_BS"/>
</dbReference>
<dbReference type="PROSITE" id="PS50222">
    <property type="entry name" value="EF_HAND_2"/>
    <property type="match status" value="3"/>
</dbReference>
<reference evidence="3 4" key="1">
    <citation type="submission" date="2017-04" db="EMBL/GenBank/DDBJ databases">
        <authorList>
            <person name="Afonso C.L."/>
            <person name="Miller P.J."/>
            <person name="Scott M.A."/>
            <person name="Spackman E."/>
            <person name="Goraichik I."/>
            <person name="Dimitrov K.M."/>
            <person name="Suarez D.L."/>
            <person name="Swayne D.E."/>
        </authorList>
    </citation>
    <scope>NUCLEOTIDE SEQUENCE [LARGE SCALE GENOMIC DNA]</scope>
    <source>
        <strain evidence="3 4">DSM 26133</strain>
    </source>
</reference>
<keyword evidence="4" id="KW-1185">Reference proteome</keyword>
<sequence length="132" mass="15483">MLKMSALVVGVFFYSQTQAQPPRPDKEEVFAKLDASKDGKLDKEEFKSGAEKRKEDLKEKRDPRKAFDKMDADKNGTIEYSEFEKMSEAREERRSKKMNPDLLFEKMDTDSDGFVSLEEFKAHKRPDHKKRK</sequence>
<dbReference type="Pfam" id="PF13202">
    <property type="entry name" value="EF-hand_5"/>
    <property type="match status" value="1"/>
</dbReference>
<accession>A0A1W2G6X8</accession>
<evidence type="ECO:0000256" key="1">
    <source>
        <dbReference type="SAM" id="MobiDB-lite"/>
    </source>
</evidence>
<evidence type="ECO:0000313" key="3">
    <source>
        <dbReference type="EMBL" id="SMD32429.1"/>
    </source>
</evidence>